<reference evidence="2" key="3">
    <citation type="submission" date="2018-04" db="EMBL/GenBank/DDBJ databases">
        <authorList>
            <person name="Sheh A."/>
            <person name="Shen Z."/>
            <person name="Mannion A.J."/>
            <person name="Fox J.G."/>
        </authorList>
    </citation>
    <scope>NUCLEOTIDE SEQUENCE</scope>
    <source>
        <strain evidence="2">MIT 97-6194</strain>
    </source>
</reference>
<reference evidence="2 3" key="1">
    <citation type="journal article" date="2014" name="Genome Announc.">
        <title>Draft genome sequences of eight enterohepatic helicobacter species isolated from both laboratory and wild rodents.</title>
        <authorList>
            <person name="Sheh A."/>
            <person name="Shen Z."/>
            <person name="Fox J.G."/>
        </authorList>
    </citation>
    <scope>NUCLEOTIDE SEQUENCE [LARGE SCALE GENOMIC DNA]</scope>
    <source>
        <strain evidence="2 3">MIT 97-6194</strain>
    </source>
</reference>
<evidence type="ECO:0000313" key="4">
    <source>
        <dbReference type="Proteomes" id="UP000477070"/>
    </source>
</evidence>
<proteinExistence type="predicted"/>
<reference evidence="2 3" key="2">
    <citation type="journal article" date="2016" name="Infect. Immun.">
        <title>Helicobacter saguini, a Novel Helicobacter Isolated from Cotton-Top Tamarins with Ulcerative Colitis, Has Proinflammatory Properties and Induces Typhlocolitis and Dysplasia in Gnotobiotic IL-10-/- Mice.</title>
        <authorList>
            <person name="Shen Z."/>
            <person name="Mannion A."/>
            <person name="Whary M.T."/>
            <person name="Muthupalani S."/>
            <person name="Sheh A."/>
            <person name="Feng Y."/>
            <person name="Gong G."/>
            <person name="Vandamme P."/>
            <person name="Holcombe H.R."/>
            <person name="Paster B.J."/>
            <person name="Fox J.G."/>
        </authorList>
    </citation>
    <scope>NUCLEOTIDE SEQUENCE [LARGE SCALE GENOMIC DNA]</scope>
    <source>
        <strain evidence="2 3">MIT 97-6194</strain>
    </source>
</reference>
<reference evidence="1 4" key="4">
    <citation type="submission" date="2019-12" db="EMBL/GenBank/DDBJ databases">
        <title>Multi-Generational Helicobacter saguini Isolates.</title>
        <authorList>
            <person name="Mannion A."/>
            <person name="Shen Z."/>
            <person name="Fox J.G."/>
        </authorList>
    </citation>
    <scope>NUCLEOTIDE SEQUENCE [LARGE SCALE GENOMIC DNA]</scope>
    <source>
        <strain evidence="1">16-048</strain>
        <strain evidence="4">16-048 (F4)</strain>
    </source>
</reference>
<protein>
    <submittedName>
        <fullName evidence="2">Uncharacterized protein</fullName>
    </submittedName>
</protein>
<dbReference type="AlphaFoldDB" id="A0A099B618"/>
<comment type="caution">
    <text evidence="2">The sequence shown here is derived from an EMBL/GenBank/DDBJ whole genome shotgun (WGS) entry which is preliminary data.</text>
</comment>
<evidence type="ECO:0000313" key="2">
    <source>
        <dbReference type="EMBL" id="TLD95804.1"/>
    </source>
</evidence>
<dbReference type="EMBL" id="JRMP02000001">
    <property type="protein sequence ID" value="TLD95804.1"/>
    <property type="molecule type" value="Genomic_DNA"/>
</dbReference>
<gene>
    <name evidence="1" type="ORF">DCO61_01150</name>
    <name evidence="2" type="ORF">LS64_000060</name>
</gene>
<keyword evidence="3" id="KW-1185">Reference proteome</keyword>
<evidence type="ECO:0000313" key="1">
    <source>
        <dbReference type="EMBL" id="MWV68674.1"/>
    </source>
</evidence>
<evidence type="ECO:0000313" key="3">
    <source>
        <dbReference type="Proteomes" id="UP000029714"/>
    </source>
</evidence>
<dbReference type="Proteomes" id="UP000477070">
    <property type="component" value="Unassembled WGS sequence"/>
</dbReference>
<dbReference type="EMBL" id="QBIU01000001">
    <property type="protein sequence ID" value="MWV68674.1"/>
    <property type="molecule type" value="Genomic_DNA"/>
</dbReference>
<dbReference type="RefSeq" id="WP_034570059.1">
    <property type="nucleotide sequence ID" value="NZ_JRMP02000001.1"/>
</dbReference>
<accession>A0A099B618</accession>
<sequence length="99" mass="11848">MNEYIEKFLALHLIRIWITNNAFTPNDIKEWKDTIEDKINYYGNKVAEKCEIQQENILVSIYPKVIARTKDKTYVFTTDNGRLEAERILQFSIEQLKNY</sequence>
<dbReference type="Proteomes" id="UP000029714">
    <property type="component" value="Unassembled WGS sequence"/>
</dbReference>
<organism evidence="2 3">
    <name type="scientific">Helicobacter saguini</name>
    <dbReference type="NCBI Taxonomy" id="1548018"/>
    <lineage>
        <taxon>Bacteria</taxon>
        <taxon>Pseudomonadati</taxon>
        <taxon>Campylobacterota</taxon>
        <taxon>Epsilonproteobacteria</taxon>
        <taxon>Campylobacterales</taxon>
        <taxon>Helicobacteraceae</taxon>
        <taxon>Helicobacter</taxon>
    </lineage>
</organism>
<name>A0A099B618_9HELI</name>